<accession>A0A7J9BD53</accession>
<dbReference type="AlphaFoldDB" id="A0A7J9BD53"/>
<dbReference type="InterPro" id="IPR052929">
    <property type="entry name" value="RNase_H-like_EbsB-rel"/>
</dbReference>
<comment type="caution">
    <text evidence="1">The sequence shown here is derived from an EMBL/GenBank/DDBJ whole genome shotgun (WGS) entry which is preliminary data.</text>
</comment>
<evidence type="ECO:0008006" key="3">
    <source>
        <dbReference type="Google" id="ProtNLM"/>
    </source>
</evidence>
<dbReference type="EMBL" id="JABEZY010000002">
    <property type="protein sequence ID" value="MBA0734267.1"/>
    <property type="molecule type" value="Genomic_DNA"/>
</dbReference>
<dbReference type="Proteomes" id="UP000593579">
    <property type="component" value="Unassembled WGS sequence"/>
</dbReference>
<dbReference type="PANTHER" id="PTHR47074:SF48">
    <property type="entry name" value="POLYNUCLEOTIDYL TRANSFERASE, RIBONUCLEASE H-LIKE SUPERFAMILY PROTEIN"/>
    <property type="match status" value="1"/>
</dbReference>
<dbReference type="PANTHER" id="PTHR47074">
    <property type="entry name" value="BNAC02G40300D PROTEIN"/>
    <property type="match status" value="1"/>
</dbReference>
<reference evidence="1 2" key="1">
    <citation type="journal article" date="2019" name="Genome Biol. Evol.">
        <title>Insights into the evolution of the New World diploid cottons (Gossypium, subgenus Houzingenia) based on genome sequencing.</title>
        <authorList>
            <person name="Grover C.E."/>
            <person name="Arick M.A. 2nd"/>
            <person name="Thrash A."/>
            <person name="Conover J.L."/>
            <person name="Sanders W.S."/>
            <person name="Peterson D.G."/>
            <person name="Frelichowski J.E."/>
            <person name="Scheffler J.A."/>
            <person name="Scheffler B.E."/>
            <person name="Wendel J.F."/>
        </authorList>
    </citation>
    <scope>NUCLEOTIDE SEQUENCE [LARGE SCALE GENOMIC DNA]</scope>
    <source>
        <strain evidence="1">5</strain>
        <tissue evidence="1">Leaf</tissue>
    </source>
</reference>
<proteinExistence type="predicted"/>
<sequence>MIRDRAFTLSNDFRVHNLSHKPIIPFTPVCNNWKKEKKAFVKVNVDATLSNGKMGYGVIARDEEGFVVGGCGGYKNMEVISERVKLVALDEGMQLARRLKIQKFEMFVSADVMWTPRSNNRLDDFMCKFVLNNNCSWDFDVKYPREIHEIVIQDAINEM</sequence>
<keyword evidence="2" id="KW-1185">Reference proteome</keyword>
<gene>
    <name evidence="1" type="ORF">Gogos_018201</name>
</gene>
<dbReference type="OrthoDB" id="999038at2759"/>
<protein>
    <recommendedName>
        <fullName evidence="3">RNase H type-1 domain-containing protein</fullName>
    </recommendedName>
</protein>
<evidence type="ECO:0000313" key="1">
    <source>
        <dbReference type="EMBL" id="MBA0734267.1"/>
    </source>
</evidence>
<organism evidence="1 2">
    <name type="scientific">Gossypium gossypioides</name>
    <name type="common">Mexican cotton</name>
    <name type="synonym">Selera gossypioides</name>
    <dbReference type="NCBI Taxonomy" id="34282"/>
    <lineage>
        <taxon>Eukaryota</taxon>
        <taxon>Viridiplantae</taxon>
        <taxon>Streptophyta</taxon>
        <taxon>Embryophyta</taxon>
        <taxon>Tracheophyta</taxon>
        <taxon>Spermatophyta</taxon>
        <taxon>Magnoliopsida</taxon>
        <taxon>eudicotyledons</taxon>
        <taxon>Gunneridae</taxon>
        <taxon>Pentapetalae</taxon>
        <taxon>rosids</taxon>
        <taxon>malvids</taxon>
        <taxon>Malvales</taxon>
        <taxon>Malvaceae</taxon>
        <taxon>Malvoideae</taxon>
        <taxon>Gossypium</taxon>
    </lineage>
</organism>
<name>A0A7J9BD53_GOSGO</name>
<evidence type="ECO:0000313" key="2">
    <source>
        <dbReference type="Proteomes" id="UP000593579"/>
    </source>
</evidence>